<keyword evidence="4" id="KW-1003">Cell membrane</keyword>
<dbReference type="Pfam" id="PF01292">
    <property type="entry name" value="Ni_hydr_CYTB"/>
    <property type="match status" value="1"/>
</dbReference>
<dbReference type="Gene3D" id="1.20.950.20">
    <property type="entry name" value="Transmembrane di-heme cytochromes, Chain C"/>
    <property type="match status" value="1"/>
</dbReference>
<comment type="cofactor">
    <cofactor evidence="1">
        <name>heme b</name>
        <dbReference type="ChEBI" id="CHEBI:60344"/>
    </cofactor>
</comment>
<organism evidence="15 16">
    <name type="scientific">Roseicitreum antarcticum</name>
    <dbReference type="NCBI Taxonomy" id="564137"/>
    <lineage>
        <taxon>Bacteria</taxon>
        <taxon>Pseudomonadati</taxon>
        <taxon>Pseudomonadota</taxon>
        <taxon>Alphaproteobacteria</taxon>
        <taxon>Rhodobacterales</taxon>
        <taxon>Paracoccaceae</taxon>
        <taxon>Roseicitreum</taxon>
    </lineage>
</organism>
<dbReference type="RefSeq" id="WP_092889262.1">
    <property type="nucleotide sequence ID" value="NZ_CP061502.1"/>
</dbReference>
<keyword evidence="16" id="KW-1185">Reference proteome</keyword>
<reference evidence="15 16" key="1">
    <citation type="submission" date="2016-10" db="EMBL/GenBank/DDBJ databases">
        <authorList>
            <person name="de Groot N.N."/>
        </authorList>
    </citation>
    <scope>NUCLEOTIDE SEQUENCE [LARGE SCALE GENOMIC DNA]</scope>
    <source>
        <strain evidence="15 16">CGMCC 1.8894</strain>
    </source>
</reference>
<dbReference type="STRING" id="564137.SAMN04488238_105334"/>
<dbReference type="Proteomes" id="UP000198539">
    <property type="component" value="Unassembled WGS sequence"/>
</dbReference>
<evidence type="ECO:0000256" key="9">
    <source>
        <dbReference type="ARBA" id="ARBA00022989"/>
    </source>
</evidence>
<feature type="domain" description="Cytochrome b561 bacterial/Ni-hydrogenase" evidence="14">
    <location>
        <begin position="11"/>
        <end position="180"/>
    </location>
</feature>
<comment type="similarity">
    <text evidence="12">Belongs to the cytochrome b561 family.</text>
</comment>
<evidence type="ECO:0000256" key="7">
    <source>
        <dbReference type="ARBA" id="ARBA00022723"/>
    </source>
</evidence>
<dbReference type="GO" id="GO:0022904">
    <property type="term" value="P:respiratory electron transport chain"/>
    <property type="evidence" value="ECO:0007669"/>
    <property type="project" value="InterPro"/>
</dbReference>
<evidence type="ECO:0000256" key="11">
    <source>
        <dbReference type="ARBA" id="ARBA00023136"/>
    </source>
</evidence>
<evidence type="ECO:0000259" key="14">
    <source>
        <dbReference type="Pfam" id="PF01292"/>
    </source>
</evidence>
<keyword evidence="10" id="KW-0408">Iron</keyword>
<dbReference type="PANTHER" id="PTHR30529:SF1">
    <property type="entry name" value="CYTOCHROME B561 HOMOLOG 2"/>
    <property type="match status" value="1"/>
</dbReference>
<keyword evidence="5" id="KW-0349">Heme</keyword>
<evidence type="ECO:0000313" key="16">
    <source>
        <dbReference type="Proteomes" id="UP000198539"/>
    </source>
</evidence>
<evidence type="ECO:0000256" key="10">
    <source>
        <dbReference type="ARBA" id="ARBA00023004"/>
    </source>
</evidence>
<name>A0A1H2ZCI7_9RHOB</name>
<dbReference type="InterPro" id="IPR011577">
    <property type="entry name" value="Cyt_b561_bac/Ni-Hgenase"/>
</dbReference>
<keyword evidence="7" id="KW-0479">Metal-binding</keyword>
<evidence type="ECO:0000256" key="8">
    <source>
        <dbReference type="ARBA" id="ARBA00022982"/>
    </source>
</evidence>
<dbReference type="OrthoDB" id="8156287at2"/>
<dbReference type="GO" id="GO:0046872">
    <property type="term" value="F:metal ion binding"/>
    <property type="evidence" value="ECO:0007669"/>
    <property type="project" value="UniProtKB-KW"/>
</dbReference>
<evidence type="ECO:0000256" key="13">
    <source>
        <dbReference type="SAM" id="Phobius"/>
    </source>
</evidence>
<evidence type="ECO:0000313" key="15">
    <source>
        <dbReference type="EMBL" id="SDX15213.1"/>
    </source>
</evidence>
<keyword evidence="11 13" id="KW-0472">Membrane</keyword>
<evidence type="ECO:0000256" key="5">
    <source>
        <dbReference type="ARBA" id="ARBA00022617"/>
    </source>
</evidence>
<evidence type="ECO:0000256" key="2">
    <source>
        <dbReference type="ARBA" id="ARBA00004651"/>
    </source>
</evidence>
<dbReference type="InterPro" id="IPR052168">
    <property type="entry name" value="Cytochrome_b561_oxidase"/>
</dbReference>
<evidence type="ECO:0000256" key="4">
    <source>
        <dbReference type="ARBA" id="ARBA00022475"/>
    </source>
</evidence>
<feature type="transmembrane region" description="Helical" evidence="13">
    <location>
        <begin position="17"/>
        <end position="36"/>
    </location>
</feature>
<gene>
    <name evidence="15" type="ORF">SAMN04488238_105334</name>
</gene>
<keyword evidence="6 13" id="KW-0812">Transmembrane</keyword>
<sequence length="185" mass="20176">MNATYERPLKYAATTRLLHWLVALMVLAMIPIGIYMQTEGLPRAQQNLLFVMHKNGGVILLALVLLRLVWRATHRAPSLPASLPRWQVRAAGLTQAALYILLLVMALSGYVRVAAGGFPIEMLDAIGMPSLVPRSDSLAGVAKTIHSYARFGLIALVALHVAAGLKHLVQRDGVFSRIWPPVGGR</sequence>
<dbReference type="SUPFAM" id="SSF81342">
    <property type="entry name" value="Transmembrane di-heme cytochromes"/>
    <property type="match status" value="1"/>
</dbReference>
<keyword evidence="8" id="KW-0249">Electron transport</keyword>
<accession>A0A1H2ZCI7</accession>
<feature type="transmembrane region" description="Helical" evidence="13">
    <location>
        <begin position="148"/>
        <end position="169"/>
    </location>
</feature>
<dbReference type="AlphaFoldDB" id="A0A1H2ZCI7"/>
<proteinExistence type="inferred from homology"/>
<evidence type="ECO:0000256" key="12">
    <source>
        <dbReference type="ARBA" id="ARBA00037975"/>
    </source>
</evidence>
<evidence type="ECO:0000256" key="3">
    <source>
        <dbReference type="ARBA" id="ARBA00022448"/>
    </source>
</evidence>
<dbReference type="GO" id="GO:0020037">
    <property type="term" value="F:heme binding"/>
    <property type="evidence" value="ECO:0007669"/>
    <property type="project" value="TreeGrafter"/>
</dbReference>
<dbReference type="PANTHER" id="PTHR30529">
    <property type="entry name" value="CYTOCHROME B561"/>
    <property type="match status" value="1"/>
</dbReference>
<comment type="subcellular location">
    <subcellularLocation>
        <location evidence="2">Cell membrane</location>
        <topology evidence="2">Multi-pass membrane protein</topology>
    </subcellularLocation>
</comment>
<keyword evidence="9 13" id="KW-1133">Transmembrane helix</keyword>
<keyword evidence="3" id="KW-0813">Transport</keyword>
<dbReference type="InterPro" id="IPR016174">
    <property type="entry name" value="Di-haem_cyt_TM"/>
</dbReference>
<dbReference type="GO" id="GO:0005886">
    <property type="term" value="C:plasma membrane"/>
    <property type="evidence" value="ECO:0007669"/>
    <property type="project" value="UniProtKB-SubCell"/>
</dbReference>
<feature type="transmembrane region" description="Helical" evidence="13">
    <location>
        <begin position="90"/>
        <end position="111"/>
    </location>
</feature>
<dbReference type="GO" id="GO:0009055">
    <property type="term" value="F:electron transfer activity"/>
    <property type="evidence" value="ECO:0007669"/>
    <property type="project" value="InterPro"/>
</dbReference>
<dbReference type="EMBL" id="FNOM01000005">
    <property type="protein sequence ID" value="SDX15213.1"/>
    <property type="molecule type" value="Genomic_DNA"/>
</dbReference>
<feature type="transmembrane region" description="Helical" evidence="13">
    <location>
        <begin position="48"/>
        <end position="70"/>
    </location>
</feature>
<protein>
    <submittedName>
        <fullName evidence="15">Cytochrome b561</fullName>
    </submittedName>
</protein>
<evidence type="ECO:0000256" key="1">
    <source>
        <dbReference type="ARBA" id="ARBA00001970"/>
    </source>
</evidence>
<evidence type="ECO:0000256" key="6">
    <source>
        <dbReference type="ARBA" id="ARBA00022692"/>
    </source>
</evidence>